<dbReference type="KEGG" id="cbae:COR50_05375"/>
<keyword evidence="1" id="KW-0645">Protease</keyword>
<protein>
    <recommendedName>
        <fullName evidence="1">Aminopeptidase</fullName>
    </recommendedName>
</protein>
<dbReference type="Gene3D" id="3.90.70.10">
    <property type="entry name" value="Cysteine proteinases"/>
    <property type="match status" value="1"/>
</dbReference>
<keyword evidence="1" id="KW-0788">Thiol protease</keyword>
<dbReference type="PIRSF" id="PIRSF005700">
    <property type="entry name" value="PepC"/>
    <property type="match status" value="1"/>
</dbReference>
<keyword evidence="1 5" id="KW-0031">Aminopeptidase</keyword>
<feature type="domain" description="Peptidase C1A papain C-terminal" evidence="4">
    <location>
        <begin position="39"/>
        <end position="82"/>
    </location>
</feature>
<evidence type="ECO:0000256" key="1">
    <source>
        <dbReference type="PIRNR" id="PIRNR005700"/>
    </source>
</evidence>
<evidence type="ECO:0000313" key="6">
    <source>
        <dbReference type="Proteomes" id="UP000220133"/>
    </source>
</evidence>
<name>A0A291QRT6_9BACT</name>
<dbReference type="Pfam" id="PF03051">
    <property type="entry name" value="Peptidase_C1_2"/>
    <property type="match status" value="1"/>
</dbReference>
<dbReference type="InterPro" id="IPR004134">
    <property type="entry name" value="Peptidase_C1B"/>
</dbReference>
<keyword evidence="1" id="KW-0378">Hydrolase</keyword>
<feature type="chain" id="PRO_5012990912" description="Aminopeptidase" evidence="3">
    <location>
        <begin position="19"/>
        <end position="381"/>
    </location>
</feature>
<dbReference type="GO" id="GO:0006508">
    <property type="term" value="P:proteolysis"/>
    <property type="evidence" value="ECO:0007669"/>
    <property type="project" value="UniProtKB-KW"/>
</dbReference>
<dbReference type="RefSeq" id="WP_098193045.1">
    <property type="nucleotide sequence ID" value="NZ_CP023777.1"/>
</dbReference>
<feature type="active site" evidence="2">
    <location>
        <position position="337"/>
    </location>
</feature>
<evidence type="ECO:0000256" key="2">
    <source>
        <dbReference type="PIRSR" id="PIRSR005700-1"/>
    </source>
</evidence>
<evidence type="ECO:0000313" key="5">
    <source>
        <dbReference type="EMBL" id="ATL46657.1"/>
    </source>
</evidence>
<feature type="signal peptide" evidence="3">
    <location>
        <begin position="1"/>
        <end position="18"/>
    </location>
</feature>
<dbReference type="Proteomes" id="UP000220133">
    <property type="component" value="Chromosome"/>
</dbReference>
<organism evidence="5 6">
    <name type="scientific">Chitinophaga caeni</name>
    <dbReference type="NCBI Taxonomy" id="2029983"/>
    <lineage>
        <taxon>Bacteria</taxon>
        <taxon>Pseudomonadati</taxon>
        <taxon>Bacteroidota</taxon>
        <taxon>Chitinophagia</taxon>
        <taxon>Chitinophagales</taxon>
        <taxon>Chitinophagaceae</taxon>
        <taxon>Chitinophaga</taxon>
    </lineage>
</organism>
<dbReference type="PROSITE" id="PS00139">
    <property type="entry name" value="THIOL_PROTEASE_CYS"/>
    <property type="match status" value="1"/>
</dbReference>
<evidence type="ECO:0000259" key="4">
    <source>
        <dbReference type="Pfam" id="PF00112"/>
    </source>
</evidence>
<dbReference type="InterPro" id="IPR000668">
    <property type="entry name" value="Peptidase_C1A_C"/>
</dbReference>
<dbReference type="InterPro" id="IPR038765">
    <property type="entry name" value="Papain-like_cys_pep_sf"/>
</dbReference>
<keyword evidence="6" id="KW-1185">Reference proteome</keyword>
<dbReference type="AlphaFoldDB" id="A0A291QRT6"/>
<dbReference type="Pfam" id="PF00112">
    <property type="entry name" value="Peptidase_C1"/>
    <property type="match status" value="1"/>
</dbReference>
<dbReference type="OrthoDB" id="9814054at2"/>
<feature type="active site" evidence="2">
    <location>
        <position position="316"/>
    </location>
</feature>
<accession>A0A291QRT6</accession>
<reference evidence="5 6" key="1">
    <citation type="submission" date="2017-10" db="EMBL/GenBank/DDBJ databases">
        <title>Paenichitinophaga pekingensis gen. nov., sp. nov., isolated from activated sludge.</title>
        <authorList>
            <person name="Jin D."/>
            <person name="Kong X."/>
            <person name="Deng Y."/>
            <person name="Bai Z."/>
        </authorList>
    </citation>
    <scope>NUCLEOTIDE SEQUENCE [LARGE SCALE GENOMIC DNA]</scope>
    <source>
        <strain evidence="5 6">13</strain>
    </source>
</reference>
<feature type="active site" evidence="2">
    <location>
        <position position="52"/>
    </location>
</feature>
<sequence>MKKLLLSAAMLCSLGVFAQSTVTNKTGSNYKFSVINDANATGIQNQGRTGTCWSFSGLSFFESEVLRKDKNKSVDLSEMFVVRRMYPMKAANYVRMHGKSNFAEGGGFPDDLLCLREFGMVPQSVYDGNRDKVYNHAEMVSVLEGMVKPLGEAKHLNPSWTKAIEGTLDAYMGDAPKTFEYNGKQYTPQSFAQYLGIDPNDYVIISSFNHHPFYSKFVLEVPDNWNWEKVYNVPIDEFVKIAEDAVTDGYTLAWAADVSEKGFNYRDGLAIVPEKDFSDMTEAERKDAFINPVKEKKITQEMRQEAFDNYETQDDHGMHITGIVKDQNGDLFFKVKNSWGETNDCGGYFYASVPYFAYKTTCFMVNKKAIPAAIAKKMGIK</sequence>
<dbReference type="InterPro" id="IPR000169">
    <property type="entry name" value="Pept_cys_AS"/>
</dbReference>
<dbReference type="GO" id="GO:0070005">
    <property type="term" value="F:cysteine-type aminopeptidase activity"/>
    <property type="evidence" value="ECO:0007669"/>
    <property type="project" value="InterPro"/>
</dbReference>
<evidence type="ECO:0000256" key="3">
    <source>
        <dbReference type="SAM" id="SignalP"/>
    </source>
</evidence>
<proteinExistence type="inferred from homology"/>
<comment type="similarity">
    <text evidence="1">Belongs to the peptidase C1 family.</text>
</comment>
<keyword evidence="3" id="KW-0732">Signal</keyword>
<dbReference type="EMBL" id="CP023777">
    <property type="protein sequence ID" value="ATL46657.1"/>
    <property type="molecule type" value="Genomic_DNA"/>
</dbReference>
<dbReference type="SUPFAM" id="SSF54001">
    <property type="entry name" value="Cysteine proteinases"/>
    <property type="match status" value="1"/>
</dbReference>
<gene>
    <name evidence="5" type="ORF">COR50_05375</name>
</gene>